<feature type="transmembrane region" description="Helical" evidence="1">
    <location>
        <begin position="24"/>
        <end position="45"/>
    </location>
</feature>
<dbReference type="EMBL" id="REFZ01000006">
    <property type="protein sequence ID" value="RQH00536.1"/>
    <property type="molecule type" value="Genomic_DNA"/>
</dbReference>
<dbReference type="AlphaFoldDB" id="A0A3N6PN67"/>
<proteinExistence type="predicted"/>
<dbReference type="OrthoDB" id="200801at2157"/>
<dbReference type="Proteomes" id="UP000281431">
    <property type="component" value="Unassembled WGS sequence"/>
</dbReference>
<evidence type="ECO:0000313" key="2">
    <source>
        <dbReference type="EMBL" id="RQH00536.1"/>
    </source>
</evidence>
<keyword evidence="1" id="KW-0812">Transmembrane</keyword>
<evidence type="ECO:0000256" key="1">
    <source>
        <dbReference type="SAM" id="Phobius"/>
    </source>
</evidence>
<protein>
    <submittedName>
        <fullName evidence="2">Uncharacterized protein</fullName>
    </submittedName>
</protein>
<name>A0A3N6PN67_NATCH</name>
<gene>
    <name evidence="2" type="ORF">EA472_11290</name>
</gene>
<feature type="transmembrane region" description="Helical" evidence="1">
    <location>
        <begin position="57"/>
        <end position="79"/>
    </location>
</feature>
<keyword evidence="1" id="KW-1133">Transmembrane helix</keyword>
<accession>A0A3N6PN67</accession>
<keyword evidence="3" id="KW-1185">Reference proteome</keyword>
<organism evidence="2 3">
    <name type="scientific">Natrarchaeobius chitinivorans</name>
    <dbReference type="NCBI Taxonomy" id="1679083"/>
    <lineage>
        <taxon>Archaea</taxon>
        <taxon>Methanobacteriati</taxon>
        <taxon>Methanobacteriota</taxon>
        <taxon>Stenosarchaea group</taxon>
        <taxon>Halobacteria</taxon>
        <taxon>Halobacteriales</taxon>
        <taxon>Natrialbaceae</taxon>
        <taxon>Natrarchaeobius</taxon>
    </lineage>
</organism>
<reference evidence="2 3" key="1">
    <citation type="submission" date="2018-10" db="EMBL/GenBank/DDBJ databases">
        <title>Natrarchaeobius chitinivorans gen. nov., sp. nov., and Natrarchaeobius haloalkaliphilus sp. nov., alkaliphilic, chitin-utilizing haloarchaea from hypersaline alkaline lakes.</title>
        <authorList>
            <person name="Sorokin D.Y."/>
            <person name="Elcheninov A.G."/>
            <person name="Kostrikina N.A."/>
            <person name="Bale N.J."/>
            <person name="Sinninghe Damste J.S."/>
            <person name="Khijniak T.V."/>
            <person name="Kublanov I.V."/>
            <person name="Toshchakov S.V."/>
        </authorList>
    </citation>
    <scope>NUCLEOTIDE SEQUENCE [LARGE SCALE GENOMIC DNA]</scope>
    <source>
        <strain evidence="2 3">AArcht7</strain>
    </source>
</reference>
<sequence length="86" mass="9553">MIGTLENRLPPEVTKTTLYHVVRLVFRIYVASLLLAGFYSVLWLADVAGLLPEALLSTIWIGIAVMGSLFLVLLIPLFYTTQSTAR</sequence>
<keyword evidence="1" id="KW-0472">Membrane</keyword>
<comment type="caution">
    <text evidence="2">The sequence shown here is derived from an EMBL/GenBank/DDBJ whole genome shotgun (WGS) entry which is preliminary data.</text>
</comment>
<evidence type="ECO:0000313" key="3">
    <source>
        <dbReference type="Proteomes" id="UP000281431"/>
    </source>
</evidence>